<gene>
    <name evidence="1" type="ORF">OE749_08360</name>
</gene>
<protein>
    <submittedName>
        <fullName evidence="1">Uncharacterized protein</fullName>
    </submittedName>
</protein>
<comment type="caution">
    <text evidence="1">The sequence shown here is derived from an EMBL/GenBank/DDBJ whole genome shotgun (WGS) entry which is preliminary data.</text>
</comment>
<reference evidence="1 2" key="1">
    <citation type="submission" date="2022-10" db="EMBL/GenBank/DDBJ databases">
        <title>Aestuariibacter sp. AA17 isolated from Montipora capitata coral fragment.</title>
        <authorList>
            <person name="Emsley S.A."/>
            <person name="Pfannmuller K.M."/>
            <person name="Loughran R.M."/>
            <person name="Shlafstein M."/>
            <person name="Papke E."/>
            <person name="Saw J.H."/>
            <person name="Ushijima B."/>
            <person name="Videau P."/>
        </authorList>
    </citation>
    <scope>NUCLEOTIDE SEQUENCE [LARGE SCALE GENOMIC DNA]</scope>
    <source>
        <strain evidence="1 2">AA17</strain>
    </source>
</reference>
<keyword evidence="2" id="KW-1185">Reference proteome</keyword>
<name>A0ABT3A8V9_9ALTE</name>
<evidence type="ECO:0000313" key="1">
    <source>
        <dbReference type="EMBL" id="MCV2884707.1"/>
    </source>
</evidence>
<dbReference type="Proteomes" id="UP001652504">
    <property type="component" value="Unassembled WGS sequence"/>
</dbReference>
<dbReference type="RefSeq" id="WP_263711983.1">
    <property type="nucleotide sequence ID" value="NZ_JAOWKX010000003.1"/>
</dbReference>
<sequence>MKVKCVNLVDDKGLEIEKSSWLTVGKLYPVLSLIISESGNVEYRLLSDDGATPAIFDASFFEIESESIPHNWVVSYFPGVYFELTPKGWVTPSFWDDFFEGDKDAVGKFLEEKIRFIKINIFKEY</sequence>
<accession>A0ABT3A8V9</accession>
<proteinExistence type="predicted"/>
<evidence type="ECO:0000313" key="2">
    <source>
        <dbReference type="Proteomes" id="UP001652504"/>
    </source>
</evidence>
<organism evidence="1 2">
    <name type="scientific">Fluctibacter corallii</name>
    <dbReference type="NCBI Taxonomy" id="2984329"/>
    <lineage>
        <taxon>Bacteria</taxon>
        <taxon>Pseudomonadati</taxon>
        <taxon>Pseudomonadota</taxon>
        <taxon>Gammaproteobacteria</taxon>
        <taxon>Alteromonadales</taxon>
        <taxon>Alteromonadaceae</taxon>
        <taxon>Fluctibacter</taxon>
    </lineage>
</organism>
<dbReference type="EMBL" id="JAOWKX010000003">
    <property type="protein sequence ID" value="MCV2884707.1"/>
    <property type="molecule type" value="Genomic_DNA"/>
</dbReference>